<dbReference type="InterPro" id="IPR013783">
    <property type="entry name" value="Ig-like_fold"/>
</dbReference>
<proteinExistence type="predicted"/>
<dbReference type="SUPFAM" id="SSF48726">
    <property type="entry name" value="Immunoglobulin"/>
    <property type="match status" value="1"/>
</dbReference>
<dbReference type="InterPro" id="IPR007110">
    <property type="entry name" value="Ig-like_dom"/>
</dbReference>
<comment type="caution">
    <text evidence="3">The sequence shown here is derived from an EMBL/GenBank/DDBJ whole genome shotgun (WGS) entry which is preliminary data.</text>
</comment>
<gene>
    <name evidence="3" type="ORF">LG651_14350</name>
</gene>
<dbReference type="Proteomes" id="UP001139286">
    <property type="component" value="Unassembled WGS sequence"/>
</dbReference>
<dbReference type="Pfam" id="PF18962">
    <property type="entry name" value="Por_Secre_tail"/>
    <property type="match status" value="1"/>
</dbReference>
<dbReference type="EMBL" id="JAJAPX010000006">
    <property type="protein sequence ID" value="MCB4809433.1"/>
    <property type="molecule type" value="Genomic_DNA"/>
</dbReference>
<keyword evidence="1" id="KW-0732">Signal</keyword>
<evidence type="ECO:0000313" key="3">
    <source>
        <dbReference type="EMBL" id="MCB4809433.1"/>
    </source>
</evidence>
<dbReference type="AlphaFoldDB" id="A0A9X1L919"/>
<dbReference type="InterPro" id="IPR036179">
    <property type="entry name" value="Ig-like_dom_sf"/>
</dbReference>
<dbReference type="PROSITE" id="PS50835">
    <property type="entry name" value="IG_LIKE"/>
    <property type="match status" value="1"/>
</dbReference>
<dbReference type="Pfam" id="PF13895">
    <property type="entry name" value="Ig_2"/>
    <property type="match status" value="1"/>
</dbReference>
<accession>A0A9X1L919</accession>
<dbReference type="RefSeq" id="WP_226696797.1">
    <property type="nucleotide sequence ID" value="NZ_JAJAPX010000006.1"/>
</dbReference>
<evidence type="ECO:0000256" key="1">
    <source>
        <dbReference type="ARBA" id="ARBA00022729"/>
    </source>
</evidence>
<dbReference type="Gene3D" id="2.60.40.10">
    <property type="entry name" value="Immunoglobulins"/>
    <property type="match status" value="1"/>
</dbReference>
<evidence type="ECO:0000313" key="4">
    <source>
        <dbReference type="Proteomes" id="UP001139286"/>
    </source>
</evidence>
<feature type="domain" description="Ig-like" evidence="2">
    <location>
        <begin position="1"/>
        <end position="62"/>
    </location>
</feature>
<dbReference type="InterPro" id="IPR026444">
    <property type="entry name" value="Secre_tail"/>
</dbReference>
<evidence type="ECO:0000259" key="2">
    <source>
        <dbReference type="PROSITE" id="PS50835"/>
    </source>
</evidence>
<sequence>MQTKNQLADNNYQWFKDGVAISGANSNSYTINNAQTSDSGIYHCEITNTDLPNMVIERQTITLNIGTLSVEKNTENPFSIYPNPTANWLHIKLNKTQSGEARLTDISGKELLRLKLNSTINLIDISNFNAGMYMLNVSSEYETTTTRIIKQ</sequence>
<dbReference type="NCBIfam" id="TIGR04183">
    <property type="entry name" value="Por_Secre_tail"/>
    <property type="match status" value="1"/>
</dbReference>
<organism evidence="3 4">
    <name type="scientific">Neotamlana sargassicola</name>
    <dbReference type="NCBI Taxonomy" id="2883125"/>
    <lineage>
        <taxon>Bacteria</taxon>
        <taxon>Pseudomonadati</taxon>
        <taxon>Bacteroidota</taxon>
        <taxon>Flavobacteriia</taxon>
        <taxon>Flavobacteriales</taxon>
        <taxon>Flavobacteriaceae</taxon>
        <taxon>Neotamlana</taxon>
    </lineage>
</organism>
<name>A0A9X1L919_9FLAO</name>
<protein>
    <submittedName>
        <fullName evidence="3">T9SS type A sorting domain-containing protein</fullName>
    </submittedName>
</protein>
<reference evidence="3" key="1">
    <citation type="submission" date="2021-10" db="EMBL/GenBank/DDBJ databases">
        <title>Tamlana sargassums sp. nov., and Tamlana laminarinivorans sp. nov., two new bacteria isolated from the brown alga.</title>
        <authorList>
            <person name="Li J."/>
        </authorList>
    </citation>
    <scope>NUCLEOTIDE SEQUENCE</scope>
    <source>
        <strain evidence="3">62-3</strain>
    </source>
</reference>
<keyword evidence="4" id="KW-1185">Reference proteome</keyword>